<dbReference type="Gene3D" id="3.40.50.300">
    <property type="entry name" value="P-loop containing nucleotide triphosphate hydrolases"/>
    <property type="match status" value="1"/>
</dbReference>
<dbReference type="GO" id="GO:0016787">
    <property type="term" value="F:hydrolase activity"/>
    <property type="evidence" value="ECO:0007669"/>
    <property type="project" value="UniProtKB-KW"/>
</dbReference>
<dbReference type="CDD" id="cd18793">
    <property type="entry name" value="SF2_C_SNF"/>
    <property type="match status" value="1"/>
</dbReference>
<evidence type="ECO:0000259" key="3">
    <source>
        <dbReference type="PROSITE" id="PS50966"/>
    </source>
</evidence>
<dbReference type="Gene3D" id="3.40.50.10810">
    <property type="entry name" value="Tandem AAA-ATPase domain"/>
    <property type="match status" value="1"/>
</dbReference>
<dbReference type="InterPro" id="IPR049730">
    <property type="entry name" value="SNF2/RAD54-like_C"/>
</dbReference>
<dbReference type="InterPro" id="IPR001650">
    <property type="entry name" value="Helicase_C-like"/>
</dbReference>
<dbReference type="AlphaFoldDB" id="A0A5C5YL40"/>
<evidence type="ECO:0000313" key="6">
    <source>
        <dbReference type="EMBL" id="TWT75567.1"/>
    </source>
</evidence>
<keyword evidence="2" id="KW-0863">Zinc-finger</keyword>
<name>A0A5C5YL40_9BACT</name>
<evidence type="ECO:0000256" key="2">
    <source>
        <dbReference type="PROSITE-ProRule" id="PRU00325"/>
    </source>
</evidence>
<evidence type="ECO:0000259" key="5">
    <source>
        <dbReference type="PROSITE" id="PS51194"/>
    </source>
</evidence>
<dbReference type="PANTHER" id="PTHR10799">
    <property type="entry name" value="SNF2/RAD54 HELICASE FAMILY"/>
    <property type="match status" value="1"/>
</dbReference>
<evidence type="ECO:0000313" key="7">
    <source>
        <dbReference type="Proteomes" id="UP000318478"/>
    </source>
</evidence>
<dbReference type="SUPFAM" id="SSF52540">
    <property type="entry name" value="P-loop containing nucleoside triphosphate hydrolases"/>
    <property type="match status" value="2"/>
</dbReference>
<dbReference type="RefSeq" id="WP_146588444.1">
    <property type="nucleotide sequence ID" value="NZ_SJPO01000007.1"/>
</dbReference>
<dbReference type="InterPro" id="IPR038718">
    <property type="entry name" value="SNF2-like_sf"/>
</dbReference>
<reference evidence="6 7" key="1">
    <citation type="submission" date="2019-02" db="EMBL/GenBank/DDBJ databases">
        <title>Deep-cultivation of Planctomycetes and their phenomic and genomic characterization uncovers novel biology.</title>
        <authorList>
            <person name="Wiegand S."/>
            <person name="Jogler M."/>
            <person name="Boedeker C."/>
            <person name="Pinto D."/>
            <person name="Vollmers J."/>
            <person name="Rivas-Marin E."/>
            <person name="Kohn T."/>
            <person name="Peeters S.H."/>
            <person name="Heuer A."/>
            <person name="Rast P."/>
            <person name="Oberbeckmann S."/>
            <person name="Bunk B."/>
            <person name="Jeske O."/>
            <person name="Meyerdierks A."/>
            <person name="Storesund J.E."/>
            <person name="Kallscheuer N."/>
            <person name="Luecker S."/>
            <person name="Lage O.M."/>
            <person name="Pohl T."/>
            <person name="Merkel B.J."/>
            <person name="Hornburger P."/>
            <person name="Mueller R.-W."/>
            <person name="Bruemmer F."/>
            <person name="Labrenz M."/>
            <person name="Spormann A.M."/>
            <person name="Op Den Camp H."/>
            <person name="Overmann J."/>
            <person name="Amann R."/>
            <person name="Jetten M.S.M."/>
            <person name="Mascher T."/>
            <person name="Medema M.H."/>
            <person name="Devos D.P."/>
            <person name="Kaster A.-K."/>
            <person name="Ovreas L."/>
            <person name="Rohde M."/>
            <person name="Galperin M.Y."/>
            <person name="Jogler C."/>
        </authorList>
    </citation>
    <scope>NUCLEOTIDE SEQUENCE [LARGE SCALE GENOMIC DNA]</scope>
    <source>
        <strain evidence="6 7">Pla123a</strain>
    </source>
</reference>
<feature type="domain" description="Helicase C-terminal" evidence="5">
    <location>
        <begin position="930"/>
        <end position="1078"/>
    </location>
</feature>
<gene>
    <name evidence="6" type="ORF">Pla123a_30770</name>
</gene>
<dbReference type="PROSITE" id="PS50966">
    <property type="entry name" value="ZF_SWIM"/>
    <property type="match status" value="1"/>
</dbReference>
<keyword evidence="7" id="KW-1185">Reference proteome</keyword>
<dbReference type="PROSITE" id="PS51192">
    <property type="entry name" value="HELICASE_ATP_BIND_1"/>
    <property type="match status" value="1"/>
</dbReference>
<dbReference type="SMART" id="SM00487">
    <property type="entry name" value="DEXDc"/>
    <property type="match status" value="1"/>
</dbReference>
<dbReference type="GO" id="GO:0008270">
    <property type="term" value="F:zinc ion binding"/>
    <property type="evidence" value="ECO:0007669"/>
    <property type="project" value="UniProtKB-KW"/>
</dbReference>
<dbReference type="InterPro" id="IPR014001">
    <property type="entry name" value="Helicase_ATP-bd"/>
</dbReference>
<keyword evidence="1" id="KW-0378">Hydrolase</keyword>
<keyword evidence="6" id="KW-0067">ATP-binding</keyword>
<keyword evidence="2" id="KW-0479">Metal-binding</keyword>
<keyword evidence="6" id="KW-0347">Helicase</keyword>
<keyword evidence="6" id="KW-0547">Nucleotide-binding</keyword>
<protein>
    <submittedName>
        <fullName evidence="6">ATP-dependent helicase HepA</fullName>
    </submittedName>
</protein>
<proteinExistence type="predicted"/>
<evidence type="ECO:0000256" key="1">
    <source>
        <dbReference type="ARBA" id="ARBA00022801"/>
    </source>
</evidence>
<dbReference type="GO" id="GO:0004386">
    <property type="term" value="F:helicase activity"/>
    <property type="evidence" value="ECO:0007669"/>
    <property type="project" value="UniProtKB-KW"/>
</dbReference>
<feature type="domain" description="SWIM-type" evidence="3">
    <location>
        <begin position="50"/>
        <end position="88"/>
    </location>
</feature>
<dbReference type="PROSITE" id="PS51194">
    <property type="entry name" value="HELICASE_CTER"/>
    <property type="match status" value="1"/>
</dbReference>
<evidence type="ECO:0000259" key="4">
    <source>
        <dbReference type="PROSITE" id="PS51192"/>
    </source>
</evidence>
<dbReference type="EMBL" id="SJPO01000007">
    <property type="protein sequence ID" value="TWT75567.1"/>
    <property type="molecule type" value="Genomic_DNA"/>
</dbReference>
<keyword evidence="2" id="KW-0862">Zinc</keyword>
<comment type="caution">
    <text evidence="6">The sequence shown here is derived from an EMBL/GenBank/DDBJ whole genome shotgun (WGS) entry which is preliminary data.</text>
</comment>
<organism evidence="6 7">
    <name type="scientific">Posidoniimonas polymericola</name>
    <dbReference type="NCBI Taxonomy" id="2528002"/>
    <lineage>
        <taxon>Bacteria</taxon>
        <taxon>Pseudomonadati</taxon>
        <taxon>Planctomycetota</taxon>
        <taxon>Planctomycetia</taxon>
        <taxon>Pirellulales</taxon>
        <taxon>Lacipirellulaceae</taxon>
        <taxon>Posidoniimonas</taxon>
    </lineage>
</organism>
<feature type="domain" description="Helicase ATP-binding" evidence="4">
    <location>
        <begin position="641"/>
        <end position="804"/>
    </location>
</feature>
<dbReference type="Pfam" id="PF00176">
    <property type="entry name" value="SNF2-rel_dom"/>
    <property type="match status" value="1"/>
</dbReference>
<dbReference type="Proteomes" id="UP000318478">
    <property type="component" value="Unassembled WGS sequence"/>
</dbReference>
<sequence>MSVLQEVKPLFSSAVRQRGDAYAAAGQVNLVEQSDDCYQFEVEGSGGAIYDVFLEDLDSNELYLECSCPHFDDGHHCKHLWAALRTVERVRPTDDRRRPTRQGGLSLIGKAPSPAFGWQQALNQAEPHREAPLLGATADVERRVFYLLDVSRQDHTPEITLLQSQRLNDGGWGKVKPLQIDSGNVGGLDAPHDRDVLGLLLGSRVTTALTYSQYNYGARSPNAQLPTRVALAAPLFGAVLPALAATGRFAWLLSGTQDWEDAQTIAWDAGDPWRFRLRTKPFDRGRRWRLTGELVRGDQSRPLRDAVYCFSAGLLLMDNLLAPFRSPPDDRWLEALRANDELVVPKSERDSLLQELWRAGEPPELTGDDSLCLTRQTGEPRGRLVVHPPSDRQSYGRDPKLYASVSYVYEDNLASADSEVNAWPTPDGGRMIARDGQRESELFNRLLELGLAPRQADYFDQTPPGHLQMSPRQLTTVVETLVDEGWSVEAEGTLVRRGGGVSVSVKSGVDWFDLEGEVDFGGATATLPELLRAIRSGERYILLGDGTRGLLPQQWIDRYAPLGELGGRQEGESLRFQTGQALLLDSLLSGREADHSVEIDRKFAAWRKRLASFQGVTPAAAPRSFRGELRDYQREGLGWLRFLEKFGFGGCLADDMGLGKTIQVLALLADRRRRQPRDAERRPSLVVAPKSLVYNWKLEAERFAPKLAVADYTGIDRAERVGEFTDYDLVLTTYGTLRQDVELMAATPWDYAILDEAQAIKNAASQTAKASRVLNARCRLALSGTPVENHLGELWSIFEFLNPGLLGTSGALGELTKSSRDEEQQSRLAAIRRGIAPFLLRRTKEQVLPQLPKKSEQQLYCELPPAQRKQYNDLRNHYRASLEERIAKTGLAKSKVHVLEALLRLRQAACHPGLIDKRRRSKPSAKLNLLLEQLHEVLGEGHKALIFSQFTTMLDIVRDRLDKAGVVYEHLDGKTRDRQRRVERFQNDDACQAFLISLKAGGCGLNLTAAEYVFLLDPWWNPAVEAQAIDRAHRLGQEKPVFAYRLIARDTVEEKILRLQAGKRELAEAIISADSSLLRTLTSDDLQMLLG</sequence>
<dbReference type="Pfam" id="PF04434">
    <property type="entry name" value="SWIM"/>
    <property type="match status" value="1"/>
</dbReference>
<dbReference type="Pfam" id="PF00271">
    <property type="entry name" value="Helicase_C"/>
    <property type="match status" value="1"/>
</dbReference>
<dbReference type="InterPro" id="IPR000330">
    <property type="entry name" value="SNF2_N"/>
</dbReference>
<dbReference type="InterPro" id="IPR007527">
    <property type="entry name" value="Znf_SWIM"/>
</dbReference>
<dbReference type="GO" id="GO:0005524">
    <property type="term" value="F:ATP binding"/>
    <property type="evidence" value="ECO:0007669"/>
    <property type="project" value="InterPro"/>
</dbReference>
<dbReference type="InterPro" id="IPR027417">
    <property type="entry name" value="P-loop_NTPase"/>
</dbReference>
<dbReference type="SMART" id="SM00490">
    <property type="entry name" value="HELICc"/>
    <property type="match status" value="1"/>
</dbReference>
<dbReference type="CDD" id="cd18012">
    <property type="entry name" value="DEXQc_arch_SWI2_SNF2"/>
    <property type="match status" value="1"/>
</dbReference>
<accession>A0A5C5YL40</accession>
<dbReference type="OrthoDB" id="9814088at2"/>